<protein>
    <recommendedName>
        <fullName evidence="2">ATP-grasp domain-containing protein</fullName>
    </recommendedName>
</protein>
<dbReference type="GO" id="GO:0005524">
    <property type="term" value="F:ATP binding"/>
    <property type="evidence" value="ECO:0007669"/>
    <property type="project" value="UniProtKB-UniRule"/>
</dbReference>
<dbReference type="PANTHER" id="PTHR21621:SF0">
    <property type="entry name" value="BETA-CITRYLGLUTAMATE SYNTHASE B-RELATED"/>
    <property type="match status" value="1"/>
</dbReference>
<keyword evidence="4" id="KW-1185">Reference proteome</keyword>
<dbReference type="PANTHER" id="PTHR21621">
    <property type="entry name" value="RIBOSOMAL PROTEIN S6 MODIFICATION PROTEIN"/>
    <property type="match status" value="1"/>
</dbReference>
<evidence type="ECO:0000313" key="4">
    <source>
        <dbReference type="Proteomes" id="UP000305906"/>
    </source>
</evidence>
<organism evidence="3 4">
    <name type="scientific">Streptomyces montanus</name>
    <dbReference type="NCBI Taxonomy" id="2580423"/>
    <lineage>
        <taxon>Bacteria</taxon>
        <taxon>Bacillati</taxon>
        <taxon>Actinomycetota</taxon>
        <taxon>Actinomycetes</taxon>
        <taxon>Kitasatosporales</taxon>
        <taxon>Streptomycetaceae</taxon>
        <taxon>Streptomyces</taxon>
    </lineage>
</organism>
<comment type="caution">
    <text evidence="3">The sequence shown here is derived from an EMBL/GenBank/DDBJ whole genome shotgun (WGS) entry which is preliminary data.</text>
</comment>
<keyword evidence="1" id="KW-0547">Nucleotide-binding</keyword>
<accession>A0A5R9FYK8</accession>
<name>A0A5R9FYK8_9ACTN</name>
<dbReference type="GO" id="GO:0046872">
    <property type="term" value="F:metal ion binding"/>
    <property type="evidence" value="ECO:0007669"/>
    <property type="project" value="InterPro"/>
</dbReference>
<dbReference type="SUPFAM" id="SSF56059">
    <property type="entry name" value="Glutathione synthetase ATP-binding domain-like"/>
    <property type="match status" value="1"/>
</dbReference>
<evidence type="ECO:0000256" key="1">
    <source>
        <dbReference type="PROSITE-ProRule" id="PRU00409"/>
    </source>
</evidence>
<reference evidence="3 4" key="1">
    <citation type="submission" date="2019-05" db="EMBL/GenBank/DDBJ databases">
        <title>Streptomyces sp. NEAU-C151, a novel actinomycete isolated from soil.</title>
        <authorList>
            <person name="Han L."/>
            <person name="Jiang H."/>
        </authorList>
    </citation>
    <scope>NUCLEOTIDE SEQUENCE [LARGE SCALE GENOMIC DNA]</scope>
    <source>
        <strain evidence="3 4">NEAU-C151</strain>
    </source>
</reference>
<sequence>MASVAGMVGPTHTHVLISRTPLDGSGQNHSLQKAAQKQRKAWQGSIERSMSKRLDAEVAMGESVWLLDRIQSDWEVDTLCTALTDQGIPSERVDWGEILPHGSPPGFSGPQGIRDAPELAVVTARVLTRHVEGDMALLYDWLSMLERRGTRLVNAVDALRVCQNKIWQAATLAEAGVPVPPTRAVRSADDVEQCLADWRDVIVKPIAGHASVDVIRLLAAGKGGQPGSLLGLREDIVLWHWLRRHAVLCAQKFVDNPGRDLRAVVIGDQVASCQYHISTAPDGSVRSLLHPLRWEPAALTGDLEDLLVRSVRALGLDMATIDVVEGPDGPVVIEVNPTVSRWEPVEGTELDLTPRGITAAQVELIARLLQPSPG</sequence>
<dbReference type="Gene3D" id="3.30.470.20">
    <property type="entry name" value="ATP-grasp fold, B domain"/>
    <property type="match status" value="1"/>
</dbReference>
<dbReference type="PROSITE" id="PS50975">
    <property type="entry name" value="ATP_GRASP"/>
    <property type="match status" value="1"/>
</dbReference>
<dbReference type="GO" id="GO:0016879">
    <property type="term" value="F:ligase activity, forming carbon-nitrogen bonds"/>
    <property type="evidence" value="ECO:0007669"/>
    <property type="project" value="TreeGrafter"/>
</dbReference>
<dbReference type="EMBL" id="VBZC01000002">
    <property type="protein sequence ID" value="TLS47839.1"/>
    <property type="molecule type" value="Genomic_DNA"/>
</dbReference>
<proteinExistence type="predicted"/>
<dbReference type="Pfam" id="PF08443">
    <property type="entry name" value="RimK"/>
    <property type="match status" value="1"/>
</dbReference>
<keyword evidence="1" id="KW-0067">ATP-binding</keyword>
<dbReference type="Gene3D" id="3.40.50.20">
    <property type="match status" value="1"/>
</dbReference>
<dbReference type="GO" id="GO:0005737">
    <property type="term" value="C:cytoplasm"/>
    <property type="evidence" value="ECO:0007669"/>
    <property type="project" value="TreeGrafter"/>
</dbReference>
<dbReference type="InterPro" id="IPR011761">
    <property type="entry name" value="ATP-grasp"/>
</dbReference>
<dbReference type="InterPro" id="IPR013651">
    <property type="entry name" value="ATP-grasp_RimK-type"/>
</dbReference>
<dbReference type="AlphaFoldDB" id="A0A5R9FYK8"/>
<feature type="domain" description="ATP-grasp" evidence="2">
    <location>
        <begin position="169"/>
        <end position="361"/>
    </location>
</feature>
<gene>
    <name evidence="3" type="ORF">FE633_02415</name>
</gene>
<dbReference type="Proteomes" id="UP000305906">
    <property type="component" value="Unassembled WGS sequence"/>
</dbReference>
<evidence type="ECO:0000313" key="3">
    <source>
        <dbReference type="EMBL" id="TLS47839.1"/>
    </source>
</evidence>
<evidence type="ECO:0000259" key="2">
    <source>
        <dbReference type="PROSITE" id="PS50975"/>
    </source>
</evidence>